<name>A0A7S3WSJ8_9SPIT</name>
<dbReference type="PANTHER" id="PTHR14209">
    <property type="entry name" value="ISOAMYL ACETATE-HYDROLYZING ESTERASE 1"/>
    <property type="match status" value="1"/>
</dbReference>
<dbReference type="InterPro" id="IPR045136">
    <property type="entry name" value="Iah1-like"/>
</dbReference>
<proteinExistence type="predicted"/>
<evidence type="ECO:0000313" key="3">
    <source>
        <dbReference type="EMBL" id="CAE0574439.1"/>
    </source>
</evidence>
<dbReference type="Gene3D" id="3.40.50.1110">
    <property type="entry name" value="SGNH hydrolase"/>
    <property type="match status" value="1"/>
</dbReference>
<dbReference type="GO" id="GO:0016787">
    <property type="term" value="F:hydrolase activity"/>
    <property type="evidence" value="ECO:0007669"/>
    <property type="project" value="UniProtKB-KW"/>
</dbReference>
<reference evidence="3" key="1">
    <citation type="submission" date="2021-01" db="EMBL/GenBank/DDBJ databases">
        <authorList>
            <person name="Corre E."/>
            <person name="Pelletier E."/>
            <person name="Niang G."/>
            <person name="Scheremetjew M."/>
            <person name="Finn R."/>
            <person name="Kale V."/>
            <person name="Holt S."/>
            <person name="Cochrane G."/>
            <person name="Meng A."/>
            <person name="Brown T."/>
            <person name="Cohen L."/>
        </authorList>
    </citation>
    <scope>NUCLEOTIDE SEQUENCE</scope>
    <source>
        <strain evidence="3">SPMC142</strain>
    </source>
</reference>
<sequence>MSGRLGPFRRPQLCLFGDSITQFSMGAGGWGSALASDYQRHADVLLRGYSGYNSRWALQLLPDLFPSSASPSETPALVTVFLGANDANRPPPLLLQPLSASRQHVPLQEYESNLAAIVRVIRQMGDGSAKVLIITPPPVDHEAWHAHCVRSYGSDPDADPNRHFDVTAEYAKAAVSVGKATSTPVADVHSAIMAHRDWKAMFDDGLHPNPRGNAVIFEQVKKAIAEHFPELVPQNPQMPAAGDVSLTNRGVSGLMMDFPDHKAIDAVDPGSTFAEWKMCLKAPE</sequence>
<organism evidence="3">
    <name type="scientific">Strombidinopsis acuminata</name>
    <dbReference type="NCBI Taxonomy" id="141414"/>
    <lineage>
        <taxon>Eukaryota</taxon>
        <taxon>Sar</taxon>
        <taxon>Alveolata</taxon>
        <taxon>Ciliophora</taxon>
        <taxon>Intramacronucleata</taxon>
        <taxon>Spirotrichea</taxon>
        <taxon>Choreotrichia</taxon>
        <taxon>Choreotrichida</taxon>
        <taxon>Strombidinopsidae</taxon>
        <taxon>Strombidinopsis</taxon>
    </lineage>
</organism>
<gene>
    <name evidence="3" type="ORF">SACU0126_LOCUS22253</name>
</gene>
<protein>
    <recommendedName>
        <fullName evidence="2">SGNH hydrolase-type esterase domain-containing protein</fullName>
    </recommendedName>
</protein>
<dbReference type="SUPFAM" id="SSF52266">
    <property type="entry name" value="SGNH hydrolase"/>
    <property type="match status" value="1"/>
</dbReference>
<keyword evidence="1" id="KW-0378">Hydrolase</keyword>
<dbReference type="EMBL" id="HBIQ01069759">
    <property type="protein sequence ID" value="CAE0574439.1"/>
    <property type="molecule type" value="Transcribed_RNA"/>
</dbReference>
<dbReference type="AlphaFoldDB" id="A0A7S3WSJ8"/>
<evidence type="ECO:0000259" key="2">
    <source>
        <dbReference type="Pfam" id="PF13472"/>
    </source>
</evidence>
<accession>A0A7S3WSJ8</accession>
<dbReference type="Pfam" id="PF13472">
    <property type="entry name" value="Lipase_GDSL_2"/>
    <property type="match status" value="1"/>
</dbReference>
<dbReference type="FunFam" id="3.40.50.1110:FF:000002">
    <property type="entry name" value="isoamyl acetate-hydrolyzing esterase 1 homolog"/>
    <property type="match status" value="1"/>
</dbReference>
<evidence type="ECO:0000256" key="1">
    <source>
        <dbReference type="ARBA" id="ARBA00022801"/>
    </source>
</evidence>
<feature type="domain" description="SGNH hydrolase-type esterase" evidence="2">
    <location>
        <begin position="15"/>
        <end position="214"/>
    </location>
</feature>
<dbReference type="CDD" id="cd01838">
    <property type="entry name" value="Isoamyl_acetate_hydrolase_like"/>
    <property type="match status" value="1"/>
</dbReference>
<dbReference type="InterPro" id="IPR013830">
    <property type="entry name" value="SGNH_hydro"/>
</dbReference>
<dbReference type="PANTHER" id="PTHR14209:SF19">
    <property type="entry name" value="ISOAMYL ACETATE-HYDROLYZING ESTERASE 1 HOMOLOG"/>
    <property type="match status" value="1"/>
</dbReference>
<dbReference type="InterPro" id="IPR036514">
    <property type="entry name" value="SGNH_hydro_sf"/>
</dbReference>